<dbReference type="PRINTS" id="PR00759">
    <property type="entry name" value="BASICPTASE"/>
</dbReference>
<dbReference type="InterPro" id="IPR036880">
    <property type="entry name" value="Kunitz_BPTI_sf"/>
</dbReference>
<evidence type="ECO:0000256" key="3">
    <source>
        <dbReference type="ARBA" id="ARBA00023157"/>
    </source>
</evidence>
<dbReference type="AlphaFoldDB" id="A0A224Y2D2"/>
<protein>
    <submittedName>
        <fullName evidence="5">Pancreatic trypsin inhibitor</fullName>
    </submittedName>
</protein>
<accession>A0A224Y2D2</accession>
<keyword evidence="1" id="KW-0646">Protease inhibitor</keyword>
<dbReference type="Pfam" id="PF00014">
    <property type="entry name" value="Kunitz_BPTI"/>
    <property type="match status" value="1"/>
</dbReference>
<reference evidence="5" key="1">
    <citation type="journal article" date="2017" name="Parasit. Vectors">
        <title>Sialotranscriptomics of Rhipicephalus zambeziensis reveals intricate expression profiles of secretory proteins and suggests tight temporal transcriptional regulation during blood-feeding.</title>
        <authorList>
            <person name="de Castro M.H."/>
            <person name="de Klerk D."/>
            <person name="Pienaar R."/>
            <person name="Rees D.J.G."/>
            <person name="Mans B.J."/>
        </authorList>
    </citation>
    <scope>NUCLEOTIDE SEQUENCE</scope>
    <source>
        <tissue evidence="5">Salivary glands</tissue>
    </source>
</reference>
<dbReference type="PROSITE" id="PS00280">
    <property type="entry name" value="BPTI_KUNITZ_1"/>
    <property type="match status" value="1"/>
</dbReference>
<evidence type="ECO:0000313" key="5">
    <source>
        <dbReference type="EMBL" id="MAA11706.1"/>
    </source>
</evidence>
<dbReference type="EMBL" id="GFPF01000560">
    <property type="protein sequence ID" value="MAA11706.1"/>
    <property type="molecule type" value="Transcribed_RNA"/>
</dbReference>
<sequence length="116" mass="12832">MLELSSTNRYSAEAYGRKMSRFLVLLVLSVIGAYAAVIDVGRIQERAGLRQSNGTPEFCNFAPDDGPCRARIPAFYFEPGSKTCSLFFYGGCEGNQNNFETEEECYGNCTSLARKS</sequence>
<evidence type="ECO:0000259" key="4">
    <source>
        <dbReference type="PROSITE" id="PS50279"/>
    </source>
</evidence>
<dbReference type="SUPFAM" id="SSF57362">
    <property type="entry name" value="BPTI-like"/>
    <property type="match status" value="1"/>
</dbReference>
<feature type="domain" description="BPTI/Kunitz inhibitor" evidence="4">
    <location>
        <begin position="59"/>
        <end position="109"/>
    </location>
</feature>
<dbReference type="PROSITE" id="PS50279">
    <property type="entry name" value="BPTI_KUNITZ_2"/>
    <property type="match status" value="1"/>
</dbReference>
<dbReference type="InterPro" id="IPR002223">
    <property type="entry name" value="Kunitz_BPTI"/>
</dbReference>
<evidence type="ECO:0000256" key="1">
    <source>
        <dbReference type="ARBA" id="ARBA00022690"/>
    </source>
</evidence>
<proteinExistence type="predicted"/>
<dbReference type="InterPro" id="IPR050098">
    <property type="entry name" value="TFPI/VKTCI-like"/>
</dbReference>
<keyword evidence="2" id="KW-0722">Serine protease inhibitor</keyword>
<organism evidence="5">
    <name type="scientific">Rhipicephalus zambeziensis</name>
    <dbReference type="NCBI Taxonomy" id="60191"/>
    <lineage>
        <taxon>Eukaryota</taxon>
        <taxon>Metazoa</taxon>
        <taxon>Ecdysozoa</taxon>
        <taxon>Arthropoda</taxon>
        <taxon>Chelicerata</taxon>
        <taxon>Arachnida</taxon>
        <taxon>Acari</taxon>
        <taxon>Parasitiformes</taxon>
        <taxon>Ixodida</taxon>
        <taxon>Ixodoidea</taxon>
        <taxon>Ixodidae</taxon>
        <taxon>Rhipicephalinae</taxon>
        <taxon>Rhipicephalus</taxon>
        <taxon>Rhipicephalus</taxon>
    </lineage>
</organism>
<name>A0A224Y2D2_9ACAR</name>
<dbReference type="GO" id="GO:0004867">
    <property type="term" value="F:serine-type endopeptidase inhibitor activity"/>
    <property type="evidence" value="ECO:0007669"/>
    <property type="project" value="UniProtKB-KW"/>
</dbReference>
<keyword evidence="3" id="KW-1015">Disulfide bond</keyword>
<dbReference type="SMART" id="SM00131">
    <property type="entry name" value="KU"/>
    <property type="match status" value="1"/>
</dbReference>
<dbReference type="Gene3D" id="4.10.410.10">
    <property type="entry name" value="Pancreatic trypsin inhibitor Kunitz domain"/>
    <property type="match status" value="1"/>
</dbReference>
<dbReference type="InterPro" id="IPR020901">
    <property type="entry name" value="Prtase_inh_Kunz-CS"/>
</dbReference>
<dbReference type="FunFam" id="4.10.410.10:FF:000004">
    <property type="entry name" value="Tissue factor pathway inhibitor"/>
    <property type="match status" value="1"/>
</dbReference>
<evidence type="ECO:0000256" key="2">
    <source>
        <dbReference type="ARBA" id="ARBA00022900"/>
    </source>
</evidence>
<dbReference type="PANTHER" id="PTHR10083">
    <property type="entry name" value="KUNITZ-TYPE PROTEASE INHIBITOR-RELATED"/>
    <property type="match status" value="1"/>
</dbReference>